<organism evidence="5 6">
    <name type="scientific">Candidatus Nomurabacteria bacterium RIFCSPHIGHO2_02_FULL_38_15</name>
    <dbReference type="NCBI Taxonomy" id="1801752"/>
    <lineage>
        <taxon>Bacteria</taxon>
        <taxon>Candidatus Nomuraibacteriota</taxon>
    </lineage>
</organism>
<reference evidence="5 6" key="1">
    <citation type="journal article" date="2016" name="Nat. Commun.">
        <title>Thousands of microbial genomes shed light on interconnected biogeochemical processes in an aquifer system.</title>
        <authorList>
            <person name="Anantharaman K."/>
            <person name="Brown C.T."/>
            <person name="Hug L.A."/>
            <person name="Sharon I."/>
            <person name="Castelle C.J."/>
            <person name="Probst A.J."/>
            <person name="Thomas B.C."/>
            <person name="Singh A."/>
            <person name="Wilkins M.J."/>
            <person name="Karaoz U."/>
            <person name="Brodie E.L."/>
            <person name="Williams K.H."/>
            <person name="Hubbard S.S."/>
            <person name="Banfield J.F."/>
        </authorList>
    </citation>
    <scope>NUCLEOTIDE SEQUENCE [LARGE SCALE GENOMIC DNA]</scope>
</reference>
<dbReference type="Pfam" id="PF00436">
    <property type="entry name" value="SSB"/>
    <property type="match status" value="1"/>
</dbReference>
<dbReference type="NCBIfam" id="TIGR00621">
    <property type="entry name" value="ssb"/>
    <property type="match status" value="1"/>
</dbReference>
<dbReference type="AlphaFoldDB" id="A0A1F6VQZ0"/>
<gene>
    <name evidence="5" type="ORF">A3J61_00945</name>
</gene>
<dbReference type="EMBL" id="MFUC01000012">
    <property type="protein sequence ID" value="OGI72111.1"/>
    <property type="molecule type" value="Genomic_DNA"/>
</dbReference>
<evidence type="ECO:0000313" key="5">
    <source>
        <dbReference type="EMBL" id="OGI72111.1"/>
    </source>
</evidence>
<evidence type="ECO:0000313" key="6">
    <source>
        <dbReference type="Proteomes" id="UP000179686"/>
    </source>
</evidence>
<feature type="compositionally biased region" description="Polar residues" evidence="4">
    <location>
        <begin position="136"/>
        <end position="147"/>
    </location>
</feature>
<comment type="subunit">
    <text evidence="2">Homotetramer.</text>
</comment>
<dbReference type="PIRSF" id="PIRSF002070">
    <property type="entry name" value="SSB"/>
    <property type="match status" value="1"/>
</dbReference>
<evidence type="ECO:0000256" key="3">
    <source>
        <dbReference type="PIRNR" id="PIRNR002070"/>
    </source>
</evidence>
<comment type="caution">
    <text evidence="2">Lacks conserved residue(s) required for the propagation of feature annotation.</text>
</comment>
<dbReference type="GO" id="GO:0003697">
    <property type="term" value="F:single-stranded DNA binding"/>
    <property type="evidence" value="ECO:0007669"/>
    <property type="project" value="UniProtKB-UniRule"/>
</dbReference>
<evidence type="ECO:0000256" key="4">
    <source>
        <dbReference type="SAM" id="MobiDB-lite"/>
    </source>
</evidence>
<comment type="caution">
    <text evidence="5">The sequence shown here is derived from an EMBL/GenBank/DDBJ whole genome shotgun (WGS) entry which is preliminary data.</text>
</comment>
<name>A0A1F6VQZ0_9BACT</name>
<dbReference type="PANTHER" id="PTHR10302:SF27">
    <property type="entry name" value="SINGLE-STRANDED DNA-BINDING PROTEIN"/>
    <property type="match status" value="1"/>
</dbReference>
<feature type="compositionally biased region" description="Polar residues" evidence="4">
    <location>
        <begin position="110"/>
        <end position="128"/>
    </location>
</feature>
<dbReference type="InterPro" id="IPR012340">
    <property type="entry name" value="NA-bd_OB-fold"/>
</dbReference>
<evidence type="ECO:0000256" key="1">
    <source>
        <dbReference type="ARBA" id="ARBA00023125"/>
    </source>
</evidence>
<dbReference type="InterPro" id="IPR000424">
    <property type="entry name" value="Primosome_PriB/ssb"/>
</dbReference>
<dbReference type="GO" id="GO:0009295">
    <property type="term" value="C:nucleoid"/>
    <property type="evidence" value="ECO:0007669"/>
    <property type="project" value="TreeGrafter"/>
</dbReference>
<sequence>MYINKVTILGNLTRDPEMKSLPTGLKVVTFSLATNRTWKDQQGMKKESVEYHNVVAFGKPAEIINQYSRKGSSLYVEGRLQTRSWDDTSGVKKYRTEIVLDNFQFGPKAQGQTSSGGYQNDSQNSQAKPESKTDFDQTGPNNQTDQIDTIEYPTEDFENINIEDIPF</sequence>
<dbReference type="PROSITE" id="PS50935">
    <property type="entry name" value="SSB"/>
    <property type="match status" value="1"/>
</dbReference>
<dbReference type="CDD" id="cd04496">
    <property type="entry name" value="SSB_OBF"/>
    <property type="match status" value="1"/>
</dbReference>
<dbReference type="GO" id="GO:0006260">
    <property type="term" value="P:DNA replication"/>
    <property type="evidence" value="ECO:0007669"/>
    <property type="project" value="InterPro"/>
</dbReference>
<accession>A0A1F6VQZ0</accession>
<keyword evidence="1 2" id="KW-0238">DNA-binding</keyword>
<dbReference type="InterPro" id="IPR011344">
    <property type="entry name" value="ssDNA-bd"/>
</dbReference>
<protein>
    <recommendedName>
        <fullName evidence="2 3">Single-stranded DNA-binding protein</fullName>
        <shortName evidence="2">SSB</shortName>
    </recommendedName>
</protein>
<dbReference type="STRING" id="1801752.A3J61_00945"/>
<feature type="region of interest" description="Disordered" evidence="4">
    <location>
        <begin position="105"/>
        <end position="167"/>
    </location>
</feature>
<dbReference type="SUPFAM" id="SSF50249">
    <property type="entry name" value="Nucleic acid-binding proteins"/>
    <property type="match status" value="1"/>
</dbReference>
<dbReference type="Proteomes" id="UP000179686">
    <property type="component" value="Unassembled WGS sequence"/>
</dbReference>
<dbReference type="Gene3D" id="2.40.50.140">
    <property type="entry name" value="Nucleic acid-binding proteins"/>
    <property type="match status" value="1"/>
</dbReference>
<dbReference type="HAMAP" id="MF_00984">
    <property type="entry name" value="SSB"/>
    <property type="match status" value="1"/>
</dbReference>
<dbReference type="PANTHER" id="PTHR10302">
    <property type="entry name" value="SINGLE-STRANDED DNA-BINDING PROTEIN"/>
    <property type="match status" value="1"/>
</dbReference>
<evidence type="ECO:0000256" key="2">
    <source>
        <dbReference type="HAMAP-Rule" id="MF_00984"/>
    </source>
</evidence>
<proteinExistence type="inferred from homology"/>